<dbReference type="GO" id="GO:0004715">
    <property type="term" value="F:non-membrane spanning protein tyrosine kinase activity"/>
    <property type="evidence" value="ECO:0007669"/>
    <property type="project" value="UniProtKB-EC"/>
</dbReference>
<dbReference type="InterPro" id="IPR050445">
    <property type="entry name" value="Bact_polysacc_biosynth/exp"/>
</dbReference>
<dbReference type="InterPro" id="IPR005702">
    <property type="entry name" value="Wzc-like_C"/>
</dbReference>
<evidence type="ECO:0000313" key="12">
    <source>
        <dbReference type="EMBL" id="RST31445.1"/>
    </source>
</evidence>
<keyword evidence="7 9" id="KW-0472">Membrane</keyword>
<reference evidence="12 13" key="1">
    <citation type="submission" date="2018-12" db="EMBL/GenBank/DDBJ databases">
        <title>Sphingomonas sp. HMF7854 Genome sequencing and assembly.</title>
        <authorList>
            <person name="Cha I."/>
            <person name="Kang H."/>
            <person name="Kim H."/>
            <person name="Kang J."/>
            <person name="Joh K."/>
        </authorList>
    </citation>
    <scope>NUCLEOTIDE SEQUENCE [LARGE SCALE GENOMIC DNA]</scope>
    <source>
        <strain evidence="12 13">HMF7854</strain>
    </source>
</reference>
<sequence>MHGQTLALTPGDRLLRQDDLRFLTDQEAGASAGGIDLHGAWLAIVRYRWMMLAIVLVALAAGAASIWFAEPVYRAQATIQIDPQSPRVTGAEDVVPDGGRAENDRMLKTQVDLIASRSTAQNVAARLGLDNDEAFLREAGLAEQMPGAEREARVAAALQKSLSVSSPQDTRVIAIAVDSRDPALAARAANSFAETFITDSLQRRLDTYAYSRNFLQGQLAVTKARLERSERNLVDYARSVGLVDAGTAAGIAGNSNGERRSITAASLVELNTALSQAQAARMQAQQRWQQAVSTPLMSLPDVLANPAIQNLSRQRAELESTLQQERQRRQDDHPAIVQAKAQIAELDRQIAVIAGGVRESIGNQYRVAAGQESALRGNVDALKSATLAEQGLGVRYNILRREADTNRNLYNTLLQRYHEMSAQAANTVNPISIIDKAQLPTEPAYPRPALNMALAGLAGVALALGAALTRARMDDKLHGPADAERELNAPLLGVVPLLRRGETLDEALLDPRSAVTEAHHAICLALDPVARTQNHSVLLLTSTCPDEGKSTTALKLATHLVAADRRVLVIDGDMRRGSLHRLLGLPNACGFANLLSLQNETRLEQAEQFCDRYGFTVLTRGRTNANPAALLANGRLSTLLGEAAKRFDAVIIDGPPVLGLADAPRLGGTADATIFVVEANRTSSDHARIALRRLTDAGIEQVGLVLTKYDSAKDRHGGYADGYNYGHDDLEGFDEAPVRSRDDQLQLAD</sequence>
<keyword evidence="8" id="KW-0175">Coiled coil</keyword>
<dbReference type="PANTHER" id="PTHR32309:SF13">
    <property type="entry name" value="FERRIC ENTEROBACTIN TRANSPORT PROTEIN FEPE"/>
    <property type="match status" value="1"/>
</dbReference>
<dbReference type="SUPFAM" id="SSF52540">
    <property type="entry name" value="P-loop containing nucleoside triphosphate hydrolases"/>
    <property type="match status" value="1"/>
</dbReference>
<dbReference type="Gene3D" id="3.40.50.300">
    <property type="entry name" value="P-loop containing nucleotide triphosphate hydrolases"/>
    <property type="match status" value="1"/>
</dbReference>
<protein>
    <submittedName>
        <fullName evidence="12">Polysaccharide biosynthesis tyrosine autokinase</fullName>
        <ecNumber evidence="12">2.7.10.2</ecNumber>
    </submittedName>
</protein>
<keyword evidence="2" id="KW-1003">Cell membrane</keyword>
<feature type="transmembrane region" description="Helical" evidence="9">
    <location>
        <begin position="49"/>
        <end position="69"/>
    </location>
</feature>
<keyword evidence="12" id="KW-0418">Kinase</keyword>
<evidence type="ECO:0000256" key="5">
    <source>
        <dbReference type="ARBA" id="ARBA00022840"/>
    </source>
</evidence>
<evidence type="ECO:0000256" key="3">
    <source>
        <dbReference type="ARBA" id="ARBA00022692"/>
    </source>
</evidence>
<dbReference type="GO" id="GO:0005524">
    <property type="term" value="F:ATP binding"/>
    <property type="evidence" value="ECO:0007669"/>
    <property type="project" value="UniProtKB-KW"/>
</dbReference>
<keyword evidence="5" id="KW-0067">ATP-binding</keyword>
<dbReference type="InterPro" id="IPR003856">
    <property type="entry name" value="LPS_length_determ_N"/>
</dbReference>
<dbReference type="PANTHER" id="PTHR32309">
    <property type="entry name" value="TYROSINE-PROTEIN KINASE"/>
    <property type="match status" value="1"/>
</dbReference>
<evidence type="ECO:0000256" key="6">
    <source>
        <dbReference type="ARBA" id="ARBA00022989"/>
    </source>
</evidence>
<dbReference type="Pfam" id="PF02706">
    <property type="entry name" value="Wzz"/>
    <property type="match status" value="1"/>
</dbReference>
<evidence type="ECO:0000256" key="2">
    <source>
        <dbReference type="ARBA" id="ARBA00022475"/>
    </source>
</evidence>
<evidence type="ECO:0000256" key="1">
    <source>
        <dbReference type="ARBA" id="ARBA00004651"/>
    </source>
</evidence>
<evidence type="ECO:0000259" key="10">
    <source>
        <dbReference type="Pfam" id="PF02706"/>
    </source>
</evidence>
<dbReference type="EC" id="2.7.10.2" evidence="12"/>
<evidence type="ECO:0000256" key="4">
    <source>
        <dbReference type="ARBA" id="ARBA00022741"/>
    </source>
</evidence>
<proteinExistence type="predicted"/>
<dbReference type="AlphaFoldDB" id="A0A429VBT1"/>
<dbReference type="Proteomes" id="UP000274661">
    <property type="component" value="Unassembled WGS sequence"/>
</dbReference>
<dbReference type="OrthoDB" id="230260at2"/>
<feature type="domain" description="Tyrosine-protein kinase G-rich" evidence="11">
    <location>
        <begin position="399"/>
        <end position="471"/>
    </location>
</feature>
<keyword evidence="13" id="KW-1185">Reference proteome</keyword>
<feature type="coiled-coil region" evidence="8">
    <location>
        <begin position="267"/>
        <end position="328"/>
    </location>
</feature>
<organism evidence="12 13">
    <name type="scientific">Sphingomonas ginkgonis</name>
    <dbReference type="NCBI Taxonomy" id="2315330"/>
    <lineage>
        <taxon>Bacteria</taxon>
        <taxon>Pseudomonadati</taxon>
        <taxon>Pseudomonadota</taxon>
        <taxon>Alphaproteobacteria</taxon>
        <taxon>Sphingomonadales</taxon>
        <taxon>Sphingomonadaceae</taxon>
        <taxon>Sphingomonas</taxon>
    </lineage>
</organism>
<gene>
    <name evidence="12" type="ORF">HMF7854_11785</name>
</gene>
<dbReference type="Pfam" id="PF13807">
    <property type="entry name" value="GNVR"/>
    <property type="match status" value="1"/>
</dbReference>
<evidence type="ECO:0000259" key="11">
    <source>
        <dbReference type="Pfam" id="PF13807"/>
    </source>
</evidence>
<dbReference type="InterPro" id="IPR032807">
    <property type="entry name" value="GNVR"/>
</dbReference>
<dbReference type="InterPro" id="IPR027417">
    <property type="entry name" value="P-loop_NTPase"/>
</dbReference>
<dbReference type="EMBL" id="RWJF01000001">
    <property type="protein sequence ID" value="RST31445.1"/>
    <property type="molecule type" value="Genomic_DNA"/>
</dbReference>
<evidence type="ECO:0000256" key="7">
    <source>
        <dbReference type="ARBA" id="ARBA00023136"/>
    </source>
</evidence>
<evidence type="ECO:0000256" key="9">
    <source>
        <dbReference type="SAM" id="Phobius"/>
    </source>
</evidence>
<keyword evidence="6 9" id="KW-1133">Transmembrane helix</keyword>
<dbReference type="GO" id="GO:0005886">
    <property type="term" value="C:plasma membrane"/>
    <property type="evidence" value="ECO:0007669"/>
    <property type="project" value="UniProtKB-SubCell"/>
</dbReference>
<comment type="subcellular location">
    <subcellularLocation>
        <location evidence="1">Cell membrane</location>
        <topology evidence="1">Multi-pass membrane protein</topology>
    </subcellularLocation>
</comment>
<accession>A0A429VBT1</accession>
<evidence type="ECO:0000256" key="8">
    <source>
        <dbReference type="SAM" id="Coils"/>
    </source>
</evidence>
<dbReference type="RefSeq" id="WP_126719273.1">
    <property type="nucleotide sequence ID" value="NZ_RWJF01000001.1"/>
</dbReference>
<evidence type="ECO:0000313" key="13">
    <source>
        <dbReference type="Proteomes" id="UP000274661"/>
    </source>
</evidence>
<name>A0A429VBT1_9SPHN</name>
<feature type="domain" description="Polysaccharide chain length determinant N-terminal" evidence="10">
    <location>
        <begin position="35"/>
        <end position="125"/>
    </location>
</feature>
<comment type="caution">
    <text evidence="12">The sequence shown here is derived from an EMBL/GenBank/DDBJ whole genome shotgun (WGS) entry which is preliminary data.</text>
</comment>
<dbReference type="CDD" id="cd05387">
    <property type="entry name" value="BY-kinase"/>
    <property type="match status" value="1"/>
</dbReference>
<dbReference type="NCBIfam" id="TIGR01007">
    <property type="entry name" value="eps_fam"/>
    <property type="match status" value="1"/>
</dbReference>
<keyword evidence="12" id="KW-0808">Transferase</keyword>
<keyword evidence="4" id="KW-0547">Nucleotide-binding</keyword>
<keyword evidence="3 9" id="KW-0812">Transmembrane</keyword>